<dbReference type="Gene3D" id="2.40.30.10">
    <property type="entry name" value="Translation factors"/>
    <property type="match status" value="1"/>
</dbReference>
<accession>A0ABZ1B2W0</accession>
<dbReference type="InterPro" id="IPR039374">
    <property type="entry name" value="SIP_fam"/>
</dbReference>
<proteinExistence type="predicted"/>
<dbReference type="InterPro" id="IPR007037">
    <property type="entry name" value="SIP_rossman_dom"/>
</dbReference>
<dbReference type="CDD" id="cd06193">
    <property type="entry name" value="siderophore_interacting"/>
    <property type="match status" value="1"/>
</dbReference>
<feature type="compositionally biased region" description="Low complexity" evidence="1">
    <location>
        <begin position="152"/>
        <end position="174"/>
    </location>
</feature>
<gene>
    <name evidence="4" type="ORF">U6N30_05520</name>
</gene>
<evidence type="ECO:0000313" key="5">
    <source>
        <dbReference type="Proteomes" id="UP001324287"/>
    </source>
</evidence>
<evidence type="ECO:0000256" key="1">
    <source>
        <dbReference type="SAM" id="MobiDB-lite"/>
    </source>
</evidence>
<dbReference type="InterPro" id="IPR013113">
    <property type="entry name" value="SIP_FAD-bd"/>
</dbReference>
<dbReference type="InterPro" id="IPR039261">
    <property type="entry name" value="FNR_nucleotide-bd"/>
</dbReference>
<keyword evidence="5" id="KW-1185">Reference proteome</keyword>
<evidence type="ECO:0000259" key="3">
    <source>
        <dbReference type="Pfam" id="PF08021"/>
    </source>
</evidence>
<evidence type="ECO:0000313" key="4">
    <source>
        <dbReference type="EMBL" id="WRL65142.1"/>
    </source>
</evidence>
<feature type="domain" description="SIP-like Rossmann fold" evidence="2">
    <location>
        <begin position="71"/>
        <end position="127"/>
    </location>
</feature>
<feature type="compositionally biased region" description="Polar residues" evidence="1">
    <location>
        <begin position="140"/>
        <end position="151"/>
    </location>
</feature>
<dbReference type="Pfam" id="PF04954">
    <property type="entry name" value="SIP"/>
    <property type="match status" value="1"/>
</dbReference>
<reference evidence="4 5" key="1">
    <citation type="submission" date="2023-12" db="EMBL/GenBank/DDBJ databases">
        <title>Blastococcus brunescens sp. nov., an actonobacterium isolated from sandstone collected in sahara desert.</title>
        <authorList>
            <person name="Gtari M."/>
            <person name="Ghodhbane F."/>
        </authorList>
    </citation>
    <scope>NUCLEOTIDE SEQUENCE [LARGE SCALE GENOMIC DNA]</scope>
    <source>
        <strain evidence="4 5">BMG 8361</strain>
    </source>
</reference>
<organism evidence="4 5">
    <name type="scientific">Blastococcus brunescens</name>
    <dbReference type="NCBI Taxonomy" id="1564165"/>
    <lineage>
        <taxon>Bacteria</taxon>
        <taxon>Bacillati</taxon>
        <taxon>Actinomycetota</taxon>
        <taxon>Actinomycetes</taxon>
        <taxon>Geodermatophilales</taxon>
        <taxon>Geodermatophilaceae</taxon>
        <taxon>Blastococcus</taxon>
    </lineage>
</organism>
<feature type="region of interest" description="Disordered" evidence="1">
    <location>
        <begin position="126"/>
        <end position="184"/>
    </location>
</feature>
<protein>
    <submittedName>
        <fullName evidence="4">Siderophore-interacting protein</fullName>
    </submittedName>
</protein>
<dbReference type="PANTHER" id="PTHR30157">
    <property type="entry name" value="FERRIC REDUCTASE, NADPH-DEPENDENT"/>
    <property type="match status" value="1"/>
</dbReference>
<evidence type="ECO:0000259" key="2">
    <source>
        <dbReference type="Pfam" id="PF04954"/>
    </source>
</evidence>
<name>A0ABZ1B2W0_9ACTN</name>
<dbReference type="Proteomes" id="UP001324287">
    <property type="component" value="Chromosome"/>
</dbReference>
<dbReference type="PANTHER" id="PTHR30157:SF0">
    <property type="entry name" value="NADPH-DEPENDENT FERRIC-CHELATE REDUCTASE"/>
    <property type="match status" value="1"/>
</dbReference>
<feature type="domain" description="Siderophore-interacting FAD-binding" evidence="3">
    <location>
        <begin position="2"/>
        <end position="52"/>
    </location>
</feature>
<dbReference type="EMBL" id="CP141261">
    <property type="protein sequence ID" value="WRL65142.1"/>
    <property type="molecule type" value="Genomic_DNA"/>
</dbReference>
<dbReference type="Pfam" id="PF08021">
    <property type="entry name" value="FAD_binding_9"/>
    <property type="match status" value="1"/>
</dbReference>
<sequence length="193" mass="20519">MPLRTYTIRALRPERGEVDVDFVLHGATGPASAWAETAGIGDEVVLIAPNARFPGPTGGFEWHPPADASCLLIAGDETAVPAICAIVETLPAGRRAHVLLEVPTPADALNVAAPSGVHITWLPAGRTTAPPPPRAVPCSRQPSSQRSTNWATTSPPLRWPTSTTSTWTPASSGRCPRRTPSPPLLRRVRLARR</sequence>
<dbReference type="Gene3D" id="3.40.50.80">
    <property type="entry name" value="Nucleotide-binding domain of ferredoxin-NADP reductase (FNR) module"/>
    <property type="match status" value="1"/>
</dbReference>